<protein>
    <submittedName>
        <fullName evidence="2">Uncharacterized protein</fullName>
    </submittedName>
</protein>
<name>A0ABZ2EA82_9BACT</name>
<organism evidence="2 3">
    <name type="scientific">Campylobacter vicugnae</name>
    <dbReference type="NCBI Taxonomy" id="1660076"/>
    <lineage>
        <taxon>Bacteria</taxon>
        <taxon>Pseudomonadati</taxon>
        <taxon>Campylobacterota</taxon>
        <taxon>Epsilonproteobacteria</taxon>
        <taxon>Campylobacterales</taxon>
        <taxon>Campylobacteraceae</taxon>
        <taxon>Campylobacter</taxon>
    </lineage>
</organism>
<sequence>MPFLPLVLYNFLPYLNLRERYFGILLASLTSIISFGMLGFSATYAVFSFGVATALCMLLSAYFALLYATVNFKK</sequence>
<evidence type="ECO:0000256" key="1">
    <source>
        <dbReference type="SAM" id="Phobius"/>
    </source>
</evidence>
<reference evidence="2 3" key="1">
    <citation type="journal article" date="2017" name="Genome Biol. Evol.">
        <title>Comparative Genomic Analysis Identifies a Campylobacter Clade Deficient in Selenium Metabolism.</title>
        <authorList>
            <person name="Miller W.G."/>
            <person name="Yee E."/>
            <person name="Lopes B.S."/>
            <person name="Chapman M.H."/>
            <person name="Huynh S."/>
            <person name="Bono J.L."/>
            <person name="Parker C.T."/>
            <person name="Strachan N.J.C."/>
            <person name="Forbes K.J."/>
        </authorList>
    </citation>
    <scope>NUCLEOTIDE SEQUENCE [LARGE SCALE GENOMIC DNA]</scope>
    <source>
        <strain evidence="2 3">RM9261</strain>
    </source>
</reference>
<keyword evidence="1" id="KW-0812">Transmembrane</keyword>
<feature type="transmembrane region" description="Helical" evidence="1">
    <location>
        <begin position="21"/>
        <end position="40"/>
    </location>
</feature>
<feature type="transmembrane region" description="Helical" evidence="1">
    <location>
        <begin position="46"/>
        <end position="68"/>
    </location>
</feature>
<dbReference type="Proteomes" id="UP001318120">
    <property type="component" value="Chromosome"/>
</dbReference>
<evidence type="ECO:0000313" key="3">
    <source>
        <dbReference type="Proteomes" id="UP001318120"/>
    </source>
</evidence>
<keyword evidence="3" id="KW-1185">Reference proteome</keyword>
<proteinExistence type="predicted"/>
<dbReference type="RefSeq" id="WP_086255355.1">
    <property type="nucleotide sequence ID" value="NZ_CP018793.1"/>
</dbReference>
<accession>A0ABZ2EA82</accession>
<gene>
    <name evidence="2" type="ORF">CVIC9261_03180</name>
</gene>
<keyword evidence="1" id="KW-1133">Transmembrane helix</keyword>
<dbReference type="SUPFAM" id="SSF82866">
    <property type="entry name" value="Multidrug efflux transporter AcrB transmembrane domain"/>
    <property type="match status" value="1"/>
</dbReference>
<evidence type="ECO:0000313" key="2">
    <source>
        <dbReference type="EMBL" id="WWC42344.1"/>
    </source>
</evidence>
<dbReference type="GeneID" id="93113080"/>
<keyword evidence="1" id="KW-0472">Membrane</keyword>
<dbReference type="EMBL" id="CP144916">
    <property type="protein sequence ID" value="WWC42344.1"/>
    <property type="molecule type" value="Genomic_DNA"/>
</dbReference>